<dbReference type="SUPFAM" id="SSF51445">
    <property type="entry name" value="(Trans)glycosidases"/>
    <property type="match status" value="1"/>
</dbReference>
<dbReference type="InterPro" id="IPR017853">
    <property type="entry name" value="GH"/>
</dbReference>
<dbReference type="PRINTS" id="PR00743">
    <property type="entry name" value="GLHYDRLASE36"/>
</dbReference>
<keyword evidence="4 7" id="KW-0326">Glycosidase</keyword>
<dbReference type="PANTHER" id="PTHR43053:SF3">
    <property type="entry name" value="ALPHA-GALACTOSIDASE C-RELATED"/>
    <property type="match status" value="1"/>
</dbReference>
<dbReference type="InterPro" id="IPR013785">
    <property type="entry name" value="Aldolase_TIM"/>
</dbReference>
<dbReference type="InterPro" id="IPR050985">
    <property type="entry name" value="Alpha-glycosidase_related"/>
</dbReference>
<evidence type="ECO:0000259" key="6">
    <source>
        <dbReference type="Pfam" id="PF16875"/>
    </source>
</evidence>
<dbReference type="InterPro" id="IPR031705">
    <property type="entry name" value="Glyco_hydro_36_C"/>
</dbReference>
<dbReference type="EC" id="3.2.1.22" evidence="2"/>
<dbReference type="Gene3D" id="2.70.98.60">
    <property type="entry name" value="alpha-galactosidase from lactobacil brevis"/>
    <property type="match status" value="1"/>
</dbReference>
<feature type="domain" description="Glycosyl hydrolase family 36 C-terminal" evidence="5">
    <location>
        <begin position="650"/>
        <end position="780"/>
    </location>
</feature>
<evidence type="ECO:0000256" key="2">
    <source>
        <dbReference type="ARBA" id="ARBA00012755"/>
    </source>
</evidence>
<dbReference type="InterPro" id="IPR013780">
    <property type="entry name" value="Glyco_hydro_b"/>
</dbReference>
<dbReference type="RefSeq" id="WP_262567023.1">
    <property type="nucleotide sequence ID" value="NZ_JAPFCC010000001.1"/>
</dbReference>
<evidence type="ECO:0000259" key="5">
    <source>
        <dbReference type="Pfam" id="PF16874"/>
    </source>
</evidence>
<dbReference type="Gene3D" id="3.20.20.70">
    <property type="entry name" value="Aldolase class I"/>
    <property type="match status" value="1"/>
</dbReference>
<reference evidence="7 8" key="1">
    <citation type="submission" date="2022-10" db="EMBL/GenBank/DDBJ databases">
        <title>High-quality genome sequences of two octocoral-associated bacteria, Endozoicomonas euniceicola EF212 and Endozoicomonas gorgoniicola PS125.</title>
        <authorList>
            <person name="Chiou Y.-J."/>
            <person name="Chen Y.-H."/>
        </authorList>
    </citation>
    <scope>NUCLEOTIDE SEQUENCE [LARGE SCALE GENOMIC DNA]</scope>
    <source>
        <strain evidence="7 8">PS125</strain>
    </source>
</reference>
<proteinExistence type="predicted"/>
<dbReference type="Pfam" id="PF02065">
    <property type="entry name" value="Melibiase"/>
    <property type="match status" value="1"/>
</dbReference>
<dbReference type="InterPro" id="IPR002252">
    <property type="entry name" value="Glyco_hydro_36"/>
</dbReference>
<evidence type="ECO:0000313" key="7">
    <source>
        <dbReference type="EMBL" id="MCW7552042.1"/>
    </source>
</evidence>
<sequence length="785" mass="89310">MISINSEEQVFHLQTLNSSYILKVSDAGHLLNLYYGPRLEHRETLSHLNHTARVKLGSTTAYSSADERYCLETQKLEVGTTGKGDYREPSLHITYCDDGSSTSDFIFDRFELSGDRPDLPGLPHSHSPSEDDLSLTIVLREKLKPVELHLHYTCFVHTDTICRSMTIINRGSEPVVLNKACSASVDLPEAGFEAMHLSGKWIAEGQQQRHSLNKGVFSIGSSRGVSSSSHNPFMALVSPDCTEDYGCCYGFALVYSGNYKITTEVSSYDQTRIMLGVSDLDFAWPLSGGMQFNCPEVLMTFSHGGLNLMSQHFHAHIRQHIIDREWQDKPRPVQANNWEATYFNFDESKLMSLARKAQSLGVELFVLDDGWFANRNDETSGLGNYNEDRKKLPRGLAGISRKIRQLGLQFGLWVEPEMVSVNSDLYEKHPDWAVTSPGREASPGRHQLVLDMSNPSVVDYLYEQLFDTFRRAQVSYVKWDHNRNLSDVYSNHLTAEKQAGFYHRYVLGLYDLLFRLKEAFPGILFENCSSGGNRFDLGMTFFMPQTWISDNTDAHERTKIQQGFSLLYPPCCMSAHVSGHPSHQVLRHTPIESRFNVSCFGLLGYQLDLTTLTTYEEKVIRQQVGFYKKHRALLQQGVFYRLLLPASNQRAWIIMRKDKSEAIVGFFQGLQVSNPTLKTIRLPMLKPDVIYSINSREQYQNIRQYGHLVNKELPVSIKDRGILHGIIANHYLLPVNAESYTMHGDQLQHMGIPIKSQFTGTEITEYVSHFGDFGSRLYHIRCLDC</sequence>
<dbReference type="PIRSF" id="PIRSF005536">
    <property type="entry name" value="Agal"/>
    <property type="match status" value="1"/>
</dbReference>
<dbReference type="Gene3D" id="2.60.40.1180">
    <property type="entry name" value="Golgi alpha-mannosidase II"/>
    <property type="match status" value="1"/>
</dbReference>
<dbReference type="EMBL" id="JAPFCC010000001">
    <property type="protein sequence ID" value="MCW7552042.1"/>
    <property type="molecule type" value="Genomic_DNA"/>
</dbReference>
<evidence type="ECO:0000256" key="3">
    <source>
        <dbReference type="ARBA" id="ARBA00022801"/>
    </source>
</evidence>
<dbReference type="InterPro" id="IPR038417">
    <property type="entry name" value="Alpga-gal_N_sf"/>
</dbReference>
<evidence type="ECO:0000256" key="1">
    <source>
        <dbReference type="ARBA" id="ARBA00001255"/>
    </source>
</evidence>
<dbReference type="GO" id="GO:0004557">
    <property type="term" value="F:alpha-galactosidase activity"/>
    <property type="evidence" value="ECO:0007669"/>
    <property type="project" value="UniProtKB-EC"/>
</dbReference>
<dbReference type="PROSITE" id="PS00512">
    <property type="entry name" value="ALPHA_GALACTOSIDASE"/>
    <property type="match status" value="1"/>
</dbReference>
<comment type="catalytic activity">
    <reaction evidence="1">
        <text>Hydrolysis of terminal, non-reducing alpha-D-galactose residues in alpha-D-galactosides, including galactose oligosaccharides, galactomannans and galactolipids.</text>
        <dbReference type="EC" id="3.2.1.22"/>
    </reaction>
</comment>
<dbReference type="Proteomes" id="UP001209854">
    <property type="component" value="Unassembled WGS sequence"/>
</dbReference>
<gene>
    <name evidence="7" type="ORF">NX722_05170</name>
</gene>
<feature type="domain" description="Glycosyl hydrolase family 36 N-terminal" evidence="6">
    <location>
        <begin position="28"/>
        <end position="286"/>
    </location>
</feature>
<protein>
    <recommendedName>
        <fullName evidence="2">alpha-galactosidase</fullName>
        <ecNumber evidence="2">3.2.1.22</ecNumber>
    </recommendedName>
</protein>
<comment type="caution">
    <text evidence="7">The sequence shown here is derived from an EMBL/GenBank/DDBJ whole genome shotgun (WGS) entry which is preliminary data.</text>
</comment>
<dbReference type="Pfam" id="PF16875">
    <property type="entry name" value="Glyco_hydro_36N"/>
    <property type="match status" value="1"/>
</dbReference>
<dbReference type="InterPro" id="IPR000111">
    <property type="entry name" value="Glyco_hydro_27/36_CS"/>
</dbReference>
<keyword evidence="3 7" id="KW-0378">Hydrolase</keyword>
<organism evidence="7 8">
    <name type="scientific">Endozoicomonas gorgoniicola</name>
    <dbReference type="NCBI Taxonomy" id="1234144"/>
    <lineage>
        <taxon>Bacteria</taxon>
        <taxon>Pseudomonadati</taxon>
        <taxon>Pseudomonadota</taxon>
        <taxon>Gammaproteobacteria</taxon>
        <taxon>Oceanospirillales</taxon>
        <taxon>Endozoicomonadaceae</taxon>
        <taxon>Endozoicomonas</taxon>
    </lineage>
</organism>
<dbReference type="Pfam" id="PF16874">
    <property type="entry name" value="Glyco_hydro_36C"/>
    <property type="match status" value="1"/>
</dbReference>
<accession>A0ABT3MRS8</accession>
<dbReference type="InterPro" id="IPR031704">
    <property type="entry name" value="Glyco_hydro_36_N"/>
</dbReference>
<dbReference type="PANTHER" id="PTHR43053">
    <property type="entry name" value="GLYCOSIDASE FAMILY 31"/>
    <property type="match status" value="1"/>
</dbReference>
<dbReference type="CDD" id="cd14791">
    <property type="entry name" value="GH36"/>
    <property type="match status" value="1"/>
</dbReference>
<evidence type="ECO:0000256" key="4">
    <source>
        <dbReference type="ARBA" id="ARBA00023295"/>
    </source>
</evidence>
<evidence type="ECO:0000313" key="8">
    <source>
        <dbReference type="Proteomes" id="UP001209854"/>
    </source>
</evidence>
<keyword evidence="8" id="KW-1185">Reference proteome</keyword>
<name>A0ABT3MRS8_9GAMM</name>